<evidence type="ECO:0000313" key="2">
    <source>
        <dbReference type="EMBL" id="OHA66081.1"/>
    </source>
</evidence>
<feature type="domain" description="Transposase IS200-like" evidence="1">
    <location>
        <begin position="8"/>
        <end position="157"/>
    </location>
</feature>
<proteinExistence type="predicted"/>
<dbReference type="SUPFAM" id="SSF143422">
    <property type="entry name" value="Transposase IS200-like"/>
    <property type="match status" value="1"/>
</dbReference>
<dbReference type="GO" id="GO:0003677">
    <property type="term" value="F:DNA binding"/>
    <property type="evidence" value="ECO:0007669"/>
    <property type="project" value="InterPro"/>
</dbReference>
<reference evidence="2 3" key="1">
    <citation type="journal article" date="2016" name="Nat. Commun.">
        <title>Thousands of microbial genomes shed light on interconnected biogeochemical processes in an aquifer system.</title>
        <authorList>
            <person name="Anantharaman K."/>
            <person name="Brown C.T."/>
            <person name="Hug L.A."/>
            <person name="Sharon I."/>
            <person name="Castelle C.J."/>
            <person name="Probst A.J."/>
            <person name="Thomas B.C."/>
            <person name="Singh A."/>
            <person name="Wilkins M.J."/>
            <person name="Karaoz U."/>
            <person name="Brodie E.L."/>
            <person name="Williams K.H."/>
            <person name="Hubbard S.S."/>
            <person name="Banfield J.F."/>
        </authorList>
    </citation>
    <scope>NUCLEOTIDE SEQUENCE [LARGE SCALE GENOMIC DNA]</scope>
</reference>
<comment type="caution">
    <text evidence="2">The sequence shown here is derived from an EMBL/GenBank/DDBJ whole genome shotgun (WGS) entry which is preliminary data.</text>
</comment>
<dbReference type="Gene3D" id="3.30.70.1290">
    <property type="entry name" value="Transposase IS200-like"/>
    <property type="match status" value="1"/>
</dbReference>
<sequence length="239" mass="28039">MKRKFPFAVGSIHHIYNRGVAKCKICIDDVDYWRFLQGLCLFNDTKSANHILWQLERDRGALNLKVLKKYIVDPANERSKLVRILAYCVMDNHYHLLVEEIREGGITKFMQKLGVGYVNYFNKKHERVGSLFQNKFQNVPVESEQHLKYLLVYINVLNPAQYLEPHWKDGGIKNPKAILAYVENYLWSTHQEYLGKRNSIIIEKGVLGEIFPTPDAYRALIRTVIEAKKYEEVTYLMLE</sequence>
<dbReference type="STRING" id="1802448.A2672_02375"/>
<dbReference type="InterPro" id="IPR036515">
    <property type="entry name" value="Transposase_17_sf"/>
</dbReference>
<name>A0A1G2R1Z2_9BACT</name>
<organism evidence="2 3">
    <name type="scientific">Candidatus Wildermuthbacteria bacterium RIFCSPHIGHO2_01_FULL_49_22b</name>
    <dbReference type="NCBI Taxonomy" id="1802448"/>
    <lineage>
        <taxon>Bacteria</taxon>
        <taxon>Candidatus Wildermuthiibacteriota</taxon>
    </lineage>
</organism>
<dbReference type="PANTHER" id="PTHR34322:SF2">
    <property type="entry name" value="TRANSPOSASE IS200-LIKE DOMAIN-CONTAINING PROTEIN"/>
    <property type="match status" value="1"/>
</dbReference>
<evidence type="ECO:0000313" key="3">
    <source>
        <dbReference type="Proteomes" id="UP000178065"/>
    </source>
</evidence>
<dbReference type="PANTHER" id="PTHR34322">
    <property type="entry name" value="TRANSPOSASE, Y1_TNP DOMAIN-CONTAINING"/>
    <property type="match status" value="1"/>
</dbReference>
<protein>
    <recommendedName>
        <fullName evidence="1">Transposase IS200-like domain-containing protein</fullName>
    </recommendedName>
</protein>
<dbReference type="InterPro" id="IPR002686">
    <property type="entry name" value="Transposase_17"/>
</dbReference>
<dbReference type="AlphaFoldDB" id="A0A1G2R1Z2"/>
<dbReference type="Pfam" id="PF01797">
    <property type="entry name" value="Y1_Tnp"/>
    <property type="match status" value="1"/>
</dbReference>
<dbReference type="EMBL" id="MHTT01000007">
    <property type="protein sequence ID" value="OHA66081.1"/>
    <property type="molecule type" value="Genomic_DNA"/>
</dbReference>
<accession>A0A1G2R1Z2</accession>
<dbReference type="SMART" id="SM01321">
    <property type="entry name" value="Y1_Tnp"/>
    <property type="match status" value="1"/>
</dbReference>
<dbReference type="GO" id="GO:0004803">
    <property type="term" value="F:transposase activity"/>
    <property type="evidence" value="ECO:0007669"/>
    <property type="project" value="InterPro"/>
</dbReference>
<gene>
    <name evidence="2" type="ORF">A2672_02375</name>
</gene>
<dbReference type="GO" id="GO:0006313">
    <property type="term" value="P:DNA transposition"/>
    <property type="evidence" value="ECO:0007669"/>
    <property type="project" value="InterPro"/>
</dbReference>
<dbReference type="Proteomes" id="UP000178065">
    <property type="component" value="Unassembled WGS sequence"/>
</dbReference>
<evidence type="ECO:0000259" key="1">
    <source>
        <dbReference type="SMART" id="SM01321"/>
    </source>
</evidence>